<evidence type="ECO:0000313" key="1">
    <source>
        <dbReference type="EMBL" id="MEQ2310617.1"/>
    </source>
</evidence>
<dbReference type="EMBL" id="JAHRIP010075879">
    <property type="protein sequence ID" value="MEQ2310617.1"/>
    <property type="molecule type" value="Genomic_DNA"/>
</dbReference>
<gene>
    <name evidence="1" type="ORF">AMECASPLE_010918</name>
</gene>
<keyword evidence="2" id="KW-1185">Reference proteome</keyword>
<organism evidence="1 2">
    <name type="scientific">Ameca splendens</name>
    <dbReference type="NCBI Taxonomy" id="208324"/>
    <lineage>
        <taxon>Eukaryota</taxon>
        <taxon>Metazoa</taxon>
        <taxon>Chordata</taxon>
        <taxon>Craniata</taxon>
        <taxon>Vertebrata</taxon>
        <taxon>Euteleostomi</taxon>
        <taxon>Actinopterygii</taxon>
        <taxon>Neopterygii</taxon>
        <taxon>Teleostei</taxon>
        <taxon>Neoteleostei</taxon>
        <taxon>Acanthomorphata</taxon>
        <taxon>Ovalentaria</taxon>
        <taxon>Atherinomorphae</taxon>
        <taxon>Cyprinodontiformes</taxon>
        <taxon>Goodeidae</taxon>
        <taxon>Ameca</taxon>
    </lineage>
</organism>
<sequence length="104" mass="11879">MRSSLDETQLFRTESRVLIWKIWNAPYGLGWVSALGRGVQVFVCNRLDLFVQDITLTLGCIQIREMRRPGQSLKLVVLLKPFLNHFCFMGSKSMSTWLAGTNVS</sequence>
<evidence type="ECO:0000313" key="2">
    <source>
        <dbReference type="Proteomes" id="UP001469553"/>
    </source>
</evidence>
<protein>
    <submittedName>
        <fullName evidence="1">Uncharacterized protein</fullName>
    </submittedName>
</protein>
<comment type="caution">
    <text evidence="1">The sequence shown here is derived from an EMBL/GenBank/DDBJ whole genome shotgun (WGS) entry which is preliminary data.</text>
</comment>
<accession>A0ABV0ZWH5</accession>
<name>A0ABV0ZWH5_9TELE</name>
<proteinExistence type="predicted"/>
<reference evidence="1 2" key="1">
    <citation type="submission" date="2021-06" db="EMBL/GenBank/DDBJ databases">
        <authorList>
            <person name="Palmer J.M."/>
        </authorList>
    </citation>
    <scope>NUCLEOTIDE SEQUENCE [LARGE SCALE GENOMIC DNA]</scope>
    <source>
        <strain evidence="1 2">AS_MEX2019</strain>
        <tissue evidence="1">Muscle</tissue>
    </source>
</reference>
<dbReference type="Proteomes" id="UP001469553">
    <property type="component" value="Unassembled WGS sequence"/>
</dbReference>